<dbReference type="SMART" id="SM00320">
    <property type="entry name" value="WD40"/>
    <property type="match status" value="2"/>
</dbReference>
<dbReference type="InterPro" id="IPR036322">
    <property type="entry name" value="WD40_repeat_dom_sf"/>
</dbReference>
<feature type="repeat" description="WD" evidence="1">
    <location>
        <begin position="12"/>
        <end position="43"/>
    </location>
</feature>
<evidence type="ECO:0000256" key="1">
    <source>
        <dbReference type="PROSITE-ProRule" id="PRU00221"/>
    </source>
</evidence>
<gene>
    <name evidence="2" type="ORF">AAF712_012402</name>
</gene>
<evidence type="ECO:0008006" key="4">
    <source>
        <dbReference type="Google" id="ProtNLM"/>
    </source>
</evidence>
<dbReference type="EMBL" id="JBBXMP010000160">
    <property type="protein sequence ID" value="KAL0060809.1"/>
    <property type="molecule type" value="Genomic_DNA"/>
</dbReference>
<dbReference type="InterPro" id="IPR001680">
    <property type="entry name" value="WD40_rpt"/>
</dbReference>
<protein>
    <recommendedName>
        <fullName evidence="4">WD40 repeat-like protein</fullName>
    </recommendedName>
</protein>
<accession>A0ABR2ZIM8</accession>
<reference evidence="2 3" key="1">
    <citation type="submission" date="2024-05" db="EMBL/GenBank/DDBJ databases">
        <title>A draft genome resource for the thread blight pathogen Marasmius tenuissimus strain MS-2.</title>
        <authorList>
            <person name="Yulfo-Soto G.E."/>
            <person name="Baruah I.K."/>
            <person name="Amoako-Attah I."/>
            <person name="Bukari Y."/>
            <person name="Meinhardt L.W."/>
            <person name="Bailey B.A."/>
            <person name="Cohen S.P."/>
        </authorList>
    </citation>
    <scope>NUCLEOTIDE SEQUENCE [LARGE SCALE GENOMIC DNA]</scope>
    <source>
        <strain evidence="2 3">MS-2</strain>
    </source>
</reference>
<name>A0ABR2ZIM8_9AGAR</name>
<keyword evidence="3" id="KW-1185">Reference proteome</keyword>
<dbReference type="PROSITE" id="PS50082">
    <property type="entry name" value="WD_REPEATS_2"/>
    <property type="match status" value="1"/>
</dbReference>
<proteinExistence type="predicted"/>
<dbReference type="InterPro" id="IPR015943">
    <property type="entry name" value="WD40/YVTN_repeat-like_dom_sf"/>
</dbReference>
<evidence type="ECO:0000313" key="2">
    <source>
        <dbReference type="EMBL" id="KAL0060809.1"/>
    </source>
</evidence>
<evidence type="ECO:0000313" key="3">
    <source>
        <dbReference type="Proteomes" id="UP001437256"/>
    </source>
</evidence>
<dbReference type="Gene3D" id="2.130.10.10">
    <property type="entry name" value="YVTN repeat-like/Quinoprotein amine dehydrogenase"/>
    <property type="match status" value="1"/>
</dbReference>
<keyword evidence="1" id="KW-0853">WD repeat</keyword>
<sequence length="520" mass="57228">MDKPKYILKFTLTDFAGSISSLAFSDDGKFLAAASHDGNIVIYATCNARRPIRSFTSPDSPPNIVVWGIGYEIIVGLLDGRILRYPNATRRPYGFRSLMKGSQDNTPAQELADLGRAVVAMTFHKETKRLYVGCDSGVSLYRRRDSAQWIFCTEIQPPAFEYTPVGFTLPPHVPVSILVPKWHDEIIICYRDQGIRNYRLCDDGKEVRVGWSIPVFNRLCPSSLSPDCAYIASWNLNEGLDLYCIRRANLELTETITLDSQSPTQVNALLDVKFLHNGKDILVGSNTGKPVIVNRATKEVVQVLIHSQAKAITPINAYWSSLDNEHLLATGDRDMGQETAVKLWFAAPPVNRWRKLLSWPTSAVNSVTYWWLMQSLLIFLVGRSAFSPWLQWSNPFVASGVRLLGMTGRALSQWASDGSGAGSPSLDSLATGEGMTSSLDVFVAQPTVEPVVLTTVTSTLVIPVSTTVTSTLLVVENTALIADLPSSIRTASDHHFEPGSFVQDSSPTCALGEHCPMLDE</sequence>
<dbReference type="SUPFAM" id="SSF50978">
    <property type="entry name" value="WD40 repeat-like"/>
    <property type="match status" value="1"/>
</dbReference>
<comment type="caution">
    <text evidence="2">The sequence shown here is derived from an EMBL/GenBank/DDBJ whole genome shotgun (WGS) entry which is preliminary data.</text>
</comment>
<dbReference type="Proteomes" id="UP001437256">
    <property type="component" value="Unassembled WGS sequence"/>
</dbReference>
<dbReference type="Pfam" id="PF00400">
    <property type="entry name" value="WD40"/>
    <property type="match status" value="1"/>
</dbReference>
<organism evidence="2 3">
    <name type="scientific">Marasmius tenuissimus</name>
    <dbReference type="NCBI Taxonomy" id="585030"/>
    <lineage>
        <taxon>Eukaryota</taxon>
        <taxon>Fungi</taxon>
        <taxon>Dikarya</taxon>
        <taxon>Basidiomycota</taxon>
        <taxon>Agaricomycotina</taxon>
        <taxon>Agaricomycetes</taxon>
        <taxon>Agaricomycetidae</taxon>
        <taxon>Agaricales</taxon>
        <taxon>Marasmiineae</taxon>
        <taxon>Marasmiaceae</taxon>
        <taxon>Marasmius</taxon>
    </lineage>
</organism>